<dbReference type="PROSITE" id="PS50943">
    <property type="entry name" value="HTH_CROC1"/>
    <property type="match status" value="1"/>
</dbReference>
<dbReference type="NCBIfam" id="TIGR02607">
    <property type="entry name" value="antidote_HigA"/>
    <property type="match status" value="1"/>
</dbReference>
<evidence type="ECO:0000313" key="4">
    <source>
        <dbReference type="EMBL" id="EGV19956.1"/>
    </source>
</evidence>
<dbReference type="STRING" id="768671.ThimaDRAFT_0632"/>
<dbReference type="EMBL" id="AFWV01000002">
    <property type="protein sequence ID" value="EGV19956.1"/>
    <property type="molecule type" value="Genomic_DNA"/>
</dbReference>
<dbReference type="SUPFAM" id="SSF47413">
    <property type="entry name" value="lambda repressor-like DNA-binding domains"/>
    <property type="match status" value="1"/>
</dbReference>
<dbReference type="Pfam" id="PF01381">
    <property type="entry name" value="HTH_3"/>
    <property type="match status" value="1"/>
</dbReference>
<feature type="region of interest" description="Disordered" evidence="2">
    <location>
        <begin position="93"/>
        <end position="115"/>
    </location>
</feature>
<dbReference type="OrthoDB" id="9796786at2"/>
<dbReference type="PANTHER" id="PTHR36924">
    <property type="entry name" value="ANTITOXIN HIGA-1"/>
    <property type="match status" value="1"/>
</dbReference>
<dbReference type="SMART" id="SM00530">
    <property type="entry name" value="HTH_XRE"/>
    <property type="match status" value="1"/>
</dbReference>
<dbReference type="RefSeq" id="WP_007191509.1">
    <property type="nucleotide sequence ID" value="NZ_AFWV01000002.1"/>
</dbReference>
<protein>
    <submittedName>
        <fullName evidence="4">Plasmid maintenance system antidote protein, XRE family</fullName>
    </submittedName>
</protein>
<dbReference type="InterPro" id="IPR010982">
    <property type="entry name" value="Lambda_DNA-bd_dom_sf"/>
</dbReference>
<feature type="domain" description="HTH cro/C1-type" evidence="3">
    <location>
        <begin position="21"/>
        <end position="77"/>
    </location>
</feature>
<dbReference type="AlphaFoldDB" id="F9U6T0"/>
<dbReference type="CDD" id="cd00093">
    <property type="entry name" value="HTH_XRE"/>
    <property type="match status" value="1"/>
</dbReference>
<proteinExistence type="predicted"/>
<dbReference type="PANTHER" id="PTHR36924:SF1">
    <property type="entry name" value="ANTITOXIN HIGA-1"/>
    <property type="match status" value="1"/>
</dbReference>
<dbReference type="Gene3D" id="1.10.260.40">
    <property type="entry name" value="lambda repressor-like DNA-binding domains"/>
    <property type="match status" value="1"/>
</dbReference>
<sequence>MVNEQRNEYVPDYAVPPGEVLEYELELRHMPKSELARRTGLTEKHINTIVKSKGKSCITPETAIKLERALGMPADYWLNLETNYQEACALERGKGPCSEPRLARDSMSDNNPDQP</sequence>
<dbReference type="InterPro" id="IPR001387">
    <property type="entry name" value="Cro/C1-type_HTH"/>
</dbReference>
<name>F9U6T0_9GAMM</name>
<dbReference type="eggNOG" id="COG3093">
    <property type="taxonomic scope" value="Bacteria"/>
</dbReference>
<evidence type="ECO:0000256" key="1">
    <source>
        <dbReference type="ARBA" id="ARBA00023125"/>
    </source>
</evidence>
<keyword evidence="5" id="KW-1185">Reference proteome</keyword>
<keyword evidence="1" id="KW-0238">DNA-binding</keyword>
<organism evidence="4 5">
    <name type="scientific">Thiocapsa marina 5811</name>
    <dbReference type="NCBI Taxonomy" id="768671"/>
    <lineage>
        <taxon>Bacteria</taxon>
        <taxon>Pseudomonadati</taxon>
        <taxon>Pseudomonadota</taxon>
        <taxon>Gammaproteobacteria</taxon>
        <taxon>Chromatiales</taxon>
        <taxon>Chromatiaceae</taxon>
        <taxon>Thiocapsa</taxon>
    </lineage>
</organism>
<gene>
    <name evidence="4" type="ORF">ThimaDRAFT_0632</name>
</gene>
<reference evidence="4 5" key="1">
    <citation type="submission" date="2011-06" db="EMBL/GenBank/DDBJ databases">
        <title>The draft genome of Thiocapsa marina 5811.</title>
        <authorList>
            <consortium name="US DOE Joint Genome Institute (JGI-PGF)"/>
            <person name="Lucas S."/>
            <person name="Han J."/>
            <person name="Cheng J.-F."/>
            <person name="Goodwin L."/>
            <person name="Pitluck S."/>
            <person name="Peters L."/>
            <person name="Land M.L."/>
            <person name="Hauser L."/>
            <person name="Vogl K."/>
            <person name="Liu Z."/>
            <person name="Imhoff J."/>
            <person name="Thiel V."/>
            <person name="Frigaard N.-U."/>
            <person name="Bryant D."/>
            <person name="Woyke T.J."/>
        </authorList>
    </citation>
    <scope>NUCLEOTIDE SEQUENCE [LARGE SCALE GENOMIC DNA]</scope>
    <source>
        <strain evidence="4 5">5811</strain>
    </source>
</reference>
<dbReference type="GO" id="GO:0003677">
    <property type="term" value="F:DNA binding"/>
    <property type="evidence" value="ECO:0007669"/>
    <property type="project" value="UniProtKB-KW"/>
</dbReference>
<dbReference type="Proteomes" id="UP000005459">
    <property type="component" value="Unassembled WGS sequence"/>
</dbReference>
<dbReference type="InterPro" id="IPR013430">
    <property type="entry name" value="Toxin_antidote_HigA"/>
</dbReference>
<accession>F9U6T0</accession>
<evidence type="ECO:0000259" key="3">
    <source>
        <dbReference type="PROSITE" id="PS50943"/>
    </source>
</evidence>
<evidence type="ECO:0000313" key="5">
    <source>
        <dbReference type="Proteomes" id="UP000005459"/>
    </source>
</evidence>
<evidence type="ECO:0000256" key="2">
    <source>
        <dbReference type="SAM" id="MobiDB-lite"/>
    </source>
</evidence>